<sequence>MNHLYIGDTILRLRKEKDLTQEQLANMVGVSAGAVSKWENGNSTPDIALLSPLARALNTSLDVLLSFHRELSESEVISLKQKLREVFLHEGYVPGESKCKIYLEEYPNSVYLKLVIAGLIQMYAMMSDGTTEEDIKSRMEYSLSLLCQVVESKEPKYVSHALFSIASIQMILENYEESEKALQELSNSFIDPMVLYSSLLQKQGKAKDAQHLCKSMLLQYLNQSTAMLAILGNISKDKGDYQKADVYLDALNHVQKIFKIGMGSGAYQYCKLYIELGKKEEASKWFRKYVDGLLDAGYDYSDNPYFEDMPLEVDVQGQKIIRKRLLQSLIENPEEELIGFQEYKQAMDQLKEAVLKI</sequence>
<dbReference type="PROSITE" id="PS50943">
    <property type="entry name" value="HTH_CROC1"/>
    <property type="match status" value="1"/>
</dbReference>
<dbReference type="RefSeq" id="WP_257530105.1">
    <property type="nucleotide sequence ID" value="NZ_JANKAS010000004.1"/>
</dbReference>
<evidence type="ECO:0000313" key="3">
    <source>
        <dbReference type="EMBL" id="MCR1898598.1"/>
    </source>
</evidence>
<dbReference type="GO" id="GO:0003677">
    <property type="term" value="F:DNA binding"/>
    <property type="evidence" value="ECO:0007669"/>
    <property type="project" value="UniProtKB-KW"/>
</dbReference>
<evidence type="ECO:0000259" key="2">
    <source>
        <dbReference type="PROSITE" id="PS50943"/>
    </source>
</evidence>
<comment type="caution">
    <text evidence="3">The sequence shown here is derived from an EMBL/GenBank/DDBJ whole genome shotgun (WGS) entry which is preliminary data.</text>
</comment>
<keyword evidence="4" id="KW-1185">Reference proteome</keyword>
<dbReference type="Gene3D" id="1.25.40.10">
    <property type="entry name" value="Tetratricopeptide repeat domain"/>
    <property type="match status" value="1"/>
</dbReference>
<organism evidence="3 4">
    <name type="scientific">Irregularibacter muris</name>
    <dbReference type="NCBI Taxonomy" id="1796619"/>
    <lineage>
        <taxon>Bacteria</taxon>
        <taxon>Bacillati</taxon>
        <taxon>Bacillota</taxon>
        <taxon>Clostridia</taxon>
        <taxon>Eubacteriales</taxon>
        <taxon>Eubacteriaceae</taxon>
        <taxon>Irregularibacter</taxon>
    </lineage>
</organism>
<dbReference type="Gene3D" id="1.10.260.40">
    <property type="entry name" value="lambda repressor-like DNA-binding domains"/>
    <property type="match status" value="1"/>
</dbReference>
<evidence type="ECO:0000256" key="1">
    <source>
        <dbReference type="ARBA" id="ARBA00023125"/>
    </source>
</evidence>
<dbReference type="CDD" id="cd00093">
    <property type="entry name" value="HTH_XRE"/>
    <property type="match status" value="1"/>
</dbReference>
<evidence type="ECO:0000313" key="4">
    <source>
        <dbReference type="Proteomes" id="UP001205748"/>
    </source>
</evidence>
<dbReference type="EMBL" id="JANKAS010000004">
    <property type="protein sequence ID" value="MCR1898598.1"/>
    <property type="molecule type" value="Genomic_DNA"/>
</dbReference>
<dbReference type="SMART" id="SM00530">
    <property type="entry name" value="HTH_XRE"/>
    <property type="match status" value="1"/>
</dbReference>
<keyword evidence="1" id="KW-0238">DNA-binding</keyword>
<gene>
    <name evidence="3" type="ORF">NSA47_06275</name>
</gene>
<dbReference type="InterPro" id="IPR010982">
    <property type="entry name" value="Lambda_DNA-bd_dom_sf"/>
</dbReference>
<reference evidence="3" key="1">
    <citation type="submission" date="2022-07" db="EMBL/GenBank/DDBJ databases">
        <title>Enhanced cultured diversity of the mouse gut microbiota enables custom-made synthetic communities.</title>
        <authorList>
            <person name="Afrizal A."/>
        </authorList>
    </citation>
    <scope>NUCLEOTIDE SEQUENCE</scope>
    <source>
        <strain evidence="3">DSM 28593</strain>
    </source>
</reference>
<dbReference type="PANTHER" id="PTHR46558">
    <property type="entry name" value="TRACRIPTIONAL REGULATORY PROTEIN-RELATED-RELATED"/>
    <property type="match status" value="1"/>
</dbReference>
<dbReference type="Proteomes" id="UP001205748">
    <property type="component" value="Unassembled WGS sequence"/>
</dbReference>
<dbReference type="Pfam" id="PF01381">
    <property type="entry name" value="HTH_3"/>
    <property type="match status" value="1"/>
</dbReference>
<name>A0AAE3HHC7_9FIRM</name>
<protein>
    <submittedName>
        <fullName evidence="3">Helix-turn-helix domain-containing protein</fullName>
    </submittedName>
</protein>
<dbReference type="SUPFAM" id="SSF48452">
    <property type="entry name" value="TPR-like"/>
    <property type="match status" value="1"/>
</dbReference>
<feature type="domain" description="HTH cro/C1-type" evidence="2">
    <location>
        <begin position="10"/>
        <end position="64"/>
    </location>
</feature>
<dbReference type="SUPFAM" id="SSF47413">
    <property type="entry name" value="lambda repressor-like DNA-binding domains"/>
    <property type="match status" value="1"/>
</dbReference>
<dbReference type="PANTHER" id="PTHR46558:SF11">
    <property type="entry name" value="HTH-TYPE TRANSCRIPTIONAL REGULATOR XRE"/>
    <property type="match status" value="1"/>
</dbReference>
<proteinExistence type="predicted"/>
<dbReference type="AlphaFoldDB" id="A0AAE3HHC7"/>
<accession>A0AAE3HHC7</accession>
<dbReference type="InterPro" id="IPR001387">
    <property type="entry name" value="Cro/C1-type_HTH"/>
</dbReference>
<dbReference type="InterPro" id="IPR011990">
    <property type="entry name" value="TPR-like_helical_dom_sf"/>
</dbReference>